<evidence type="ECO:0000313" key="1">
    <source>
        <dbReference type="EMBL" id="NMW39836.1"/>
    </source>
</evidence>
<organism evidence="1 2">
    <name type="scientific">Phocaeicola vulgatus</name>
    <name type="common">Bacteroides vulgatus</name>
    <dbReference type="NCBI Taxonomy" id="821"/>
    <lineage>
        <taxon>Bacteria</taxon>
        <taxon>Pseudomonadati</taxon>
        <taxon>Bacteroidota</taxon>
        <taxon>Bacteroidia</taxon>
        <taxon>Bacteroidales</taxon>
        <taxon>Bacteroidaceae</taxon>
        <taxon>Phocaeicola</taxon>
    </lineage>
</organism>
<protein>
    <submittedName>
        <fullName evidence="1">Uncharacterized protein</fullName>
    </submittedName>
</protein>
<dbReference type="RefSeq" id="WP_172769959.1">
    <property type="nucleotide sequence ID" value="NZ_JABDSI010000097.1"/>
</dbReference>
<evidence type="ECO:0000313" key="2">
    <source>
        <dbReference type="Proteomes" id="UP000583639"/>
    </source>
</evidence>
<gene>
    <name evidence="1" type="ORF">HKQ55_06675</name>
</gene>
<name>A0A848QNH5_PHOVU</name>
<dbReference type="EMBL" id="JABDSI010000097">
    <property type="protein sequence ID" value="NMW39836.1"/>
    <property type="molecule type" value="Genomic_DNA"/>
</dbReference>
<dbReference type="Proteomes" id="UP000583639">
    <property type="component" value="Unassembled WGS sequence"/>
</dbReference>
<comment type="caution">
    <text evidence="1">The sequence shown here is derived from an EMBL/GenBank/DDBJ whole genome shotgun (WGS) entry which is preliminary data.</text>
</comment>
<proteinExistence type="predicted"/>
<sequence length="58" mass="7104">MRIYANEIDHSKQESLPHMFEWIEMEIAKNREEYGLMKQIYPSKKSRIKNLKTFFIPD</sequence>
<accession>A0A848QNH5</accession>
<reference evidence="1 2" key="1">
    <citation type="submission" date="2020-04" db="EMBL/GenBank/DDBJ databases">
        <title>A novel gut-associated lysogenic phage, Bacteroides phage BV01, alters the host transcriptome and bile acid metabolism in Bacteroides vulgatus.</title>
        <authorList>
            <person name="Campbell D.E."/>
            <person name="Ly L."/>
            <person name="Ridlon J.M."/>
            <person name="Hsiao A."/>
            <person name="Degnan P.H."/>
        </authorList>
    </citation>
    <scope>NUCLEOTIDE SEQUENCE [LARGE SCALE GENOMIC DNA]</scope>
    <source>
        <strain evidence="1 2">VPI-BV8526</strain>
    </source>
</reference>
<dbReference type="AlphaFoldDB" id="A0A848QNH5"/>